<dbReference type="Proteomes" id="UP001586593">
    <property type="component" value="Unassembled WGS sequence"/>
</dbReference>
<dbReference type="PANTHER" id="PTHR15615:SF27">
    <property type="entry name" value="PHO85 CYCLIN CLG1"/>
    <property type="match status" value="1"/>
</dbReference>
<comment type="caution">
    <text evidence="1">The sequence shown here is derived from an EMBL/GenBank/DDBJ whole genome shotgun (WGS) entry which is preliminary data.</text>
</comment>
<protein>
    <submittedName>
        <fullName evidence="1">Uncharacterized protein</fullName>
    </submittedName>
</protein>
<dbReference type="PANTHER" id="PTHR15615">
    <property type="match status" value="1"/>
</dbReference>
<gene>
    <name evidence="1" type="ORF">VTK73DRAFT_4248</name>
</gene>
<dbReference type="CDD" id="cd20557">
    <property type="entry name" value="CYCLIN_ScPCL1-like"/>
    <property type="match status" value="1"/>
</dbReference>
<keyword evidence="2" id="KW-1185">Reference proteome</keyword>
<dbReference type="EMBL" id="JAZHXJ010000243">
    <property type="protein sequence ID" value="KAL1867341.1"/>
    <property type="molecule type" value="Genomic_DNA"/>
</dbReference>
<dbReference type="Gene3D" id="1.10.472.10">
    <property type="entry name" value="Cyclin-like"/>
    <property type="match status" value="1"/>
</dbReference>
<dbReference type="InterPro" id="IPR013922">
    <property type="entry name" value="Cyclin_PHO80-like"/>
</dbReference>
<name>A0ABR3WV57_9PEZI</name>
<accession>A0ABR3WV57</accession>
<evidence type="ECO:0000313" key="2">
    <source>
        <dbReference type="Proteomes" id="UP001586593"/>
    </source>
</evidence>
<evidence type="ECO:0000313" key="1">
    <source>
        <dbReference type="EMBL" id="KAL1867341.1"/>
    </source>
</evidence>
<sequence>MPGGVCQVLDYEVDLMADYVSEMATRIVTPQAAVTTAFRKFVAQILTSTRLPSTTILLGMNYLAKRINMMAAAGHTNHSEGQVWRMLTIALLLGSKFLDDNTFQNKSWSEVSGIPVRELNTLEYEWLSSINWCLYVNMDESKDYNAWLDNWRTWLKAKQQQQARATHERLASLVSPIDTEGAVPRNRHAYSSWHQQQVAEYERLANMKRNQGQLPSFQREQPSWAYPVSWHGPVTPPDSGYGTPEYCGSATSANAQYNEWFDRAISHQSNEPHQYQPSVGFGTYTQQPHNHANYPAYYNYNHNIWEPPSVADCSCPNCIGSAYHKPQPYFIAHGYDQPVMG</sequence>
<proteinExistence type="predicted"/>
<organism evidence="1 2">
    <name type="scientific">Phialemonium thermophilum</name>
    <dbReference type="NCBI Taxonomy" id="223376"/>
    <lineage>
        <taxon>Eukaryota</taxon>
        <taxon>Fungi</taxon>
        <taxon>Dikarya</taxon>
        <taxon>Ascomycota</taxon>
        <taxon>Pezizomycotina</taxon>
        <taxon>Sordariomycetes</taxon>
        <taxon>Sordariomycetidae</taxon>
        <taxon>Cephalothecales</taxon>
        <taxon>Cephalothecaceae</taxon>
        <taxon>Phialemonium</taxon>
    </lineage>
</organism>
<dbReference type="Pfam" id="PF08613">
    <property type="entry name" value="Cyclin"/>
    <property type="match status" value="1"/>
</dbReference>
<reference evidence="1 2" key="1">
    <citation type="journal article" date="2024" name="Commun. Biol.">
        <title>Comparative genomic analysis of thermophilic fungi reveals convergent evolutionary adaptations and gene losses.</title>
        <authorList>
            <person name="Steindorff A.S."/>
            <person name="Aguilar-Pontes M.V."/>
            <person name="Robinson A.J."/>
            <person name="Andreopoulos B."/>
            <person name="LaButti K."/>
            <person name="Kuo A."/>
            <person name="Mondo S."/>
            <person name="Riley R."/>
            <person name="Otillar R."/>
            <person name="Haridas S."/>
            <person name="Lipzen A."/>
            <person name="Grimwood J."/>
            <person name="Schmutz J."/>
            <person name="Clum A."/>
            <person name="Reid I.D."/>
            <person name="Moisan M.C."/>
            <person name="Butler G."/>
            <person name="Nguyen T.T.M."/>
            <person name="Dewar K."/>
            <person name="Conant G."/>
            <person name="Drula E."/>
            <person name="Henrissat B."/>
            <person name="Hansel C."/>
            <person name="Singer S."/>
            <person name="Hutchinson M.I."/>
            <person name="de Vries R.P."/>
            <person name="Natvig D.O."/>
            <person name="Powell A.J."/>
            <person name="Tsang A."/>
            <person name="Grigoriev I.V."/>
        </authorList>
    </citation>
    <scope>NUCLEOTIDE SEQUENCE [LARGE SCALE GENOMIC DNA]</scope>
    <source>
        <strain evidence="1 2">ATCC 24622</strain>
    </source>
</reference>